<dbReference type="RefSeq" id="WP_091669048.1">
    <property type="nucleotide sequence ID" value="NZ_FOKG01000001.1"/>
</dbReference>
<evidence type="ECO:0000256" key="3">
    <source>
        <dbReference type="ARBA" id="ARBA00023163"/>
    </source>
</evidence>
<dbReference type="InterPro" id="IPR008920">
    <property type="entry name" value="TF_FadR/GntR_C"/>
</dbReference>
<dbReference type="Gene3D" id="1.20.120.530">
    <property type="entry name" value="GntR ligand-binding domain-like"/>
    <property type="match status" value="1"/>
</dbReference>
<accession>A0A1I0W107</accession>
<keyword evidence="3" id="KW-0804">Transcription</keyword>
<reference evidence="6" key="1">
    <citation type="submission" date="2016-10" db="EMBL/GenBank/DDBJ databases">
        <authorList>
            <person name="Varghese N."/>
            <person name="Submissions S."/>
        </authorList>
    </citation>
    <scope>NUCLEOTIDE SEQUENCE [LARGE SCALE GENOMIC DNA]</scope>
    <source>
        <strain evidence="6">CGMCC 4.3568</strain>
    </source>
</reference>
<evidence type="ECO:0000313" key="5">
    <source>
        <dbReference type="EMBL" id="SFA82271.1"/>
    </source>
</evidence>
<evidence type="ECO:0000256" key="1">
    <source>
        <dbReference type="ARBA" id="ARBA00023015"/>
    </source>
</evidence>
<keyword evidence="1" id="KW-0805">Transcription regulation</keyword>
<dbReference type="Proteomes" id="UP000243799">
    <property type="component" value="Unassembled WGS sequence"/>
</dbReference>
<proteinExistence type="predicted"/>
<evidence type="ECO:0000256" key="2">
    <source>
        <dbReference type="ARBA" id="ARBA00023125"/>
    </source>
</evidence>
<dbReference type="InterPro" id="IPR011711">
    <property type="entry name" value="GntR_C"/>
</dbReference>
<dbReference type="PROSITE" id="PS50949">
    <property type="entry name" value="HTH_GNTR"/>
    <property type="match status" value="1"/>
</dbReference>
<evidence type="ECO:0000313" key="6">
    <source>
        <dbReference type="Proteomes" id="UP000243799"/>
    </source>
</evidence>
<dbReference type="Pfam" id="PF00392">
    <property type="entry name" value="GntR"/>
    <property type="match status" value="1"/>
</dbReference>
<dbReference type="SUPFAM" id="SSF46785">
    <property type="entry name" value="Winged helix' DNA-binding domain"/>
    <property type="match status" value="1"/>
</dbReference>
<dbReference type="CDD" id="cd07377">
    <property type="entry name" value="WHTH_GntR"/>
    <property type="match status" value="1"/>
</dbReference>
<dbReference type="InterPro" id="IPR036388">
    <property type="entry name" value="WH-like_DNA-bd_sf"/>
</dbReference>
<sequence>MRFEPIETARAYEHVVEQIEQAVLNGRLAPGARLPSERELMTQFGVSRSTVREALRVLQAGAVIRSRPGDPRGPEVLAASPATLHKSMHRLTRARHLGLAELLQFRMVLEGSAFLLAAQLRTDEQLTELTAALAEMERHVEHGYTEFSQADITFHEIVARATQNPLLVVCGEVVRGVVLELIEDKLAQADDRRALMRASLAHHTEVLAAVREQDGPLACRLARRALYDYYAEYVPPGQRAMLEPLVREFVDEFPE</sequence>
<name>A0A1I0W107_9PSEU</name>
<dbReference type="InterPro" id="IPR000524">
    <property type="entry name" value="Tscrpt_reg_HTH_GntR"/>
</dbReference>
<feature type="domain" description="HTH gntR-type" evidence="4">
    <location>
        <begin position="9"/>
        <end position="79"/>
    </location>
</feature>
<organism evidence="5 6">
    <name type="scientific">Amycolatopsis marina</name>
    <dbReference type="NCBI Taxonomy" id="490629"/>
    <lineage>
        <taxon>Bacteria</taxon>
        <taxon>Bacillati</taxon>
        <taxon>Actinomycetota</taxon>
        <taxon>Actinomycetes</taxon>
        <taxon>Pseudonocardiales</taxon>
        <taxon>Pseudonocardiaceae</taxon>
        <taxon>Amycolatopsis</taxon>
    </lineage>
</organism>
<dbReference type="OrthoDB" id="4535513at2"/>
<dbReference type="SMART" id="SM00895">
    <property type="entry name" value="FCD"/>
    <property type="match status" value="1"/>
</dbReference>
<dbReference type="GO" id="GO:0003677">
    <property type="term" value="F:DNA binding"/>
    <property type="evidence" value="ECO:0007669"/>
    <property type="project" value="UniProtKB-KW"/>
</dbReference>
<dbReference type="PANTHER" id="PTHR43537">
    <property type="entry name" value="TRANSCRIPTIONAL REGULATOR, GNTR FAMILY"/>
    <property type="match status" value="1"/>
</dbReference>
<dbReference type="EMBL" id="FOKG01000001">
    <property type="protein sequence ID" value="SFA82271.1"/>
    <property type="molecule type" value="Genomic_DNA"/>
</dbReference>
<dbReference type="Gene3D" id="1.10.10.10">
    <property type="entry name" value="Winged helix-like DNA-binding domain superfamily/Winged helix DNA-binding domain"/>
    <property type="match status" value="1"/>
</dbReference>
<dbReference type="InterPro" id="IPR036390">
    <property type="entry name" value="WH_DNA-bd_sf"/>
</dbReference>
<gene>
    <name evidence="5" type="ORF">SAMN05216266_101652</name>
</gene>
<evidence type="ECO:0000259" key="4">
    <source>
        <dbReference type="PROSITE" id="PS50949"/>
    </source>
</evidence>
<keyword evidence="2 5" id="KW-0238">DNA-binding</keyword>
<dbReference type="PRINTS" id="PR00035">
    <property type="entry name" value="HTHGNTR"/>
</dbReference>
<dbReference type="PANTHER" id="PTHR43537:SF5">
    <property type="entry name" value="UXU OPERON TRANSCRIPTIONAL REGULATOR"/>
    <property type="match status" value="1"/>
</dbReference>
<protein>
    <submittedName>
        <fullName evidence="5">DNA-binding transcriptional regulator, FadR family</fullName>
    </submittedName>
</protein>
<dbReference type="SUPFAM" id="SSF48008">
    <property type="entry name" value="GntR ligand-binding domain-like"/>
    <property type="match status" value="1"/>
</dbReference>
<dbReference type="SMART" id="SM00345">
    <property type="entry name" value="HTH_GNTR"/>
    <property type="match status" value="1"/>
</dbReference>
<keyword evidence="6" id="KW-1185">Reference proteome</keyword>
<dbReference type="GO" id="GO:0003700">
    <property type="term" value="F:DNA-binding transcription factor activity"/>
    <property type="evidence" value="ECO:0007669"/>
    <property type="project" value="InterPro"/>
</dbReference>
<dbReference type="AlphaFoldDB" id="A0A1I0W107"/>
<dbReference type="STRING" id="490629.SAMN05216266_101652"/>
<dbReference type="Pfam" id="PF07729">
    <property type="entry name" value="FCD"/>
    <property type="match status" value="1"/>
</dbReference>